<evidence type="ECO:0000256" key="1">
    <source>
        <dbReference type="SAM" id="Phobius"/>
    </source>
</evidence>
<organism evidence="2 3">
    <name type="scientific">Agromyces salentinus</name>
    <dbReference type="NCBI Taxonomy" id="269421"/>
    <lineage>
        <taxon>Bacteria</taxon>
        <taxon>Bacillati</taxon>
        <taxon>Actinomycetota</taxon>
        <taxon>Actinomycetes</taxon>
        <taxon>Micrococcales</taxon>
        <taxon>Microbacteriaceae</taxon>
        <taxon>Agromyces</taxon>
    </lineage>
</organism>
<reference evidence="3" key="1">
    <citation type="journal article" date="2019" name="Int. J. Syst. Evol. Microbiol.">
        <title>The Global Catalogue of Microorganisms (GCM) 10K type strain sequencing project: providing services to taxonomists for standard genome sequencing and annotation.</title>
        <authorList>
            <consortium name="The Broad Institute Genomics Platform"/>
            <consortium name="The Broad Institute Genome Sequencing Center for Infectious Disease"/>
            <person name="Wu L."/>
            <person name="Ma J."/>
        </authorList>
    </citation>
    <scope>NUCLEOTIDE SEQUENCE [LARGE SCALE GENOMIC DNA]</scope>
    <source>
        <strain evidence="3">JCM 14323</strain>
    </source>
</reference>
<keyword evidence="1" id="KW-0812">Transmembrane</keyword>
<dbReference type="Proteomes" id="UP001501746">
    <property type="component" value="Unassembled WGS sequence"/>
</dbReference>
<keyword evidence="3" id="KW-1185">Reference proteome</keyword>
<protein>
    <submittedName>
        <fullName evidence="2">Uncharacterized protein</fullName>
    </submittedName>
</protein>
<evidence type="ECO:0000313" key="2">
    <source>
        <dbReference type="EMBL" id="GAA1828436.1"/>
    </source>
</evidence>
<dbReference type="EMBL" id="BAAANK010000002">
    <property type="protein sequence ID" value="GAA1828436.1"/>
    <property type="molecule type" value="Genomic_DNA"/>
</dbReference>
<proteinExistence type="predicted"/>
<feature type="transmembrane region" description="Helical" evidence="1">
    <location>
        <begin position="6"/>
        <end position="23"/>
    </location>
</feature>
<keyword evidence="1" id="KW-1133">Transmembrane helix</keyword>
<keyword evidence="1" id="KW-0472">Membrane</keyword>
<gene>
    <name evidence="2" type="ORF">GCM10009750_10020</name>
</gene>
<dbReference type="RefSeq" id="WP_157427077.1">
    <property type="nucleotide sequence ID" value="NZ_BAAANK010000002.1"/>
</dbReference>
<name>A0ABP4YX29_9MICO</name>
<comment type="caution">
    <text evidence="2">The sequence shown here is derived from an EMBL/GenBank/DDBJ whole genome shotgun (WGS) entry which is preliminary data.</text>
</comment>
<sequence>MDWTFWVGGAAILALWIGTQWAFSNRRHSEQTRHRDPESADAMIDVDRGRSQSDVWRGL</sequence>
<accession>A0ABP4YX29</accession>
<evidence type="ECO:0000313" key="3">
    <source>
        <dbReference type="Proteomes" id="UP001501746"/>
    </source>
</evidence>